<dbReference type="InterPro" id="IPR020846">
    <property type="entry name" value="MFS_dom"/>
</dbReference>
<feature type="transmembrane region" description="Helical" evidence="6">
    <location>
        <begin position="309"/>
        <end position="328"/>
    </location>
</feature>
<feature type="transmembrane region" description="Helical" evidence="6">
    <location>
        <begin position="256"/>
        <end position="276"/>
    </location>
</feature>
<dbReference type="PANTHER" id="PTHR23537:SF1">
    <property type="entry name" value="SUGAR TRANSPORTER"/>
    <property type="match status" value="1"/>
</dbReference>
<keyword evidence="5 6" id="KW-0472">Membrane</keyword>
<dbReference type="Pfam" id="PF06779">
    <property type="entry name" value="MFS_4"/>
    <property type="match status" value="1"/>
</dbReference>
<feature type="transmembrane region" description="Helical" evidence="6">
    <location>
        <begin position="163"/>
        <end position="184"/>
    </location>
</feature>
<feature type="transmembrane region" description="Helical" evidence="6">
    <location>
        <begin position="373"/>
        <end position="395"/>
    </location>
</feature>
<proteinExistence type="predicted"/>
<feature type="transmembrane region" description="Helical" evidence="6">
    <location>
        <begin position="344"/>
        <end position="367"/>
    </location>
</feature>
<evidence type="ECO:0000256" key="6">
    <source>
        <dbReference type="SAM" id="Phobius"/>
    </source>
</evidence>
<keyword evidence="3 6" id="KW-0812">Transmembrane</keyword>
<keyword evidence="2" id="KW-0813">Transport</keyword>
<evidence type="ECO:0000313" key="9">
    <source>
        <dbReference type="Proteomes" id="UP001436297"/>
    </source>
</evidence>
<evidence type="ECO:0000256" key="1">
    <source>
        <dbReference type="ARBA" id="ARBA00004651"/>
    </source>
</evidence>
<dbReference type="EMBL" id="CP128355">
    <property type="protein sequence ID" value="XAF71360.1"/>
    <property type="molecule type" value="Genomic_DNA"/>
</dbReference>
<feature type="transmembrane region" description="Helical" evidence="6">
    <location>
        <begin position="105"/>
        <end position="125"/>
    </location>
</feature>
<dbReference type="Proteomes" id="UP001436297">
    <property type="component" value="Chromosome"/>
</dbReference>
<protein>
    <submittedName>
        <fullName evidence="8">YbfB/YjiJ family MFS transporter</fullName>
    </submittedName>
</protein>
<dbReference type="InterPro" id="IPR010645">
    <property type="entry name" value="MFS_4"/>
</dbReference>
<gene>
    <name evidence="8" type="ORF">QQM35_04495</name>
</gene>
<dbReference type="Gene3D" id="1.20.1250.20">
    <property type="entry name" value="MFS general substrate transporter like domains"/>
    <property type="match status" value="2"/>
</dbReference>
<evidence type="ECO:0000259" key="7">
    <source>
        <dbReference type="PROSITE" id="PS50850"/>
    </source>
</evidence>
<feature type="transmembrane region" description="Helical" evidence="6">
    <location>
        <begin position="137"/>
        <end position="157"/>
    </location>
</feature>
<dbReference type="PANTHER" id="PTHR23537">
    <property type="match status" value="1"/>
</dbReference>
<evidence type="ECO:0000256" key="4">
    <source>
        <dbReference type="ARBA" id="ARBA00022989"/>
    </source>
</evidence>
<organism evidence="8 9">
    <name type="scientific">Staphylococcus hsinchuensis</name>
    <dbReference type="NCBI Taxonomy" id="3051183"/>
    <lineage>
        <taxon>Bacteria</taxon>
        <taxon>Bacillati</taxon>
        <taxon>Bacillota</taxon>
        <taxon>Bacilli</taxon>
        <taxon>Bacillales</taxon>
        <taxon>Staphylococcaceae</taxon>
        <taxon>Staphylococcus</taxon>
    </lineage>
</organism>
<keyword evidence="4 6" id="KW-1133">Transmembrane helix</keyword>
<comment type="subcellular location">
    <subcellularLocation>
        <location evidence="1">Cell membrane</location>
        <topology evidence="1">Multi-pass membrane protein</topology>
    </subcellularLocation>
</comment>
<feature type="transmembrane region" description="Helical" evidence="6">
    <location>
        <begin position="79"/>
        <end position="99"/>
    </location>
</feature>
<dbReference type="PROSITE" id="PS50850">
    <property type="entry name" value="MFS"/>
    <property type="match status" value="1"/>
</dbReference>
<feature type="domain" description="Major facilitator superfamily (MFS) profile" evidence="7">
    <location>
        <begin position="11"/>
        <end position="399"/>
    </location>
</feature>
<feature type="transmembrane region" description="Helical" evidence="6">
    <location>
        <begin position="222"/>
        <end position="244"/>
    </location>
</feature>
<evidence type="ECO:0000256" key="2">
    <source>
        <dbReference type="ARBA" id="ARBA00022448"/>
    </source>
</evidence>
<evidence type="ECO:0000256" key="3">
    <source>
        <dbReference type="ARBA" id="ARBA00022692"/>
    </source>
</evidence>
<sequence>MTVVKHAYRQLLLGMCALLIVMAIGRFVYTSMMPFMQHGTNMTNQQASLLASVNYLGYLIGAMIPMWYVFKSKVTDIKIYLIINIVTTIATGLTDDYIIWNILRLISGITSGTVFVLASNVVLEALKLARKGSISGFLYSAVGIGLFLSSIFVLLFTNTKTWSLTWVILGVISLALGLCVVLFMKENPVIQQNNTRKSSGHEQQSESIKTPTTTLNKKFIGFYYIAYFCEGAGYIVTGTFLVSIVKSIPELSNYAALSWMFVGLGAIPSTVVWSIIAEKYGFNKAIYSAFVLQIIGVICPVISHHSLSLIISALLFGGTFLGLTTLFMSQGQTLMYQTTSKTNLVATLTIVYSIGQMIAPSIAGVLIGEGNNYNAALIFATAVLLIGLFCSIISFKIKKRGEI</sequence>
<name>A0ABZ3EFM9_9STAP</name>
<feature type="transmembrane region" description="Helical" evidence="6">
    <location>
        <begin position="12"/>
        <end position="29"/>
    </location>
</feature>
<feature type="transmembrane region" description="Helical" evidence="6">
    <location>
        <begin position="285"/>
        <end position="303"/>
    </location>
</feature>
<dbReference type="SUPFAM" id="SSF103473">
    <property type="entry name" value="MFS general substrate transporter"/>
    <property type="match status" value="1"/>
</dbReference>
<accession>A0ABZ3EFM9</accession>
<evidence type="ECO:0000256" key="5">
    <source>
        <dbReference type="ARBA" id="ARBA00023136"/>
    </source>
</evidence>
<reference evidence="8 9" key="1">
    <citation type="journal article" date="2024" name="Pathogens">
        <title>Staphylococcus hsinchuensis sp. nov., Isolated from Soymilk.</title>
        <authorList>
            <person name="Wang Y.T."/>
            <person name="Lin Y.C."/>
            <person name="Hsieh Y.H."/>
            <person name="Lin Y.T."/>
            <person name="Hamada M."/>
            <person name="Chen C.C."/>
            <person name="Liou J.S."/>
            <person name="Lee A.Y."/>
            <person name="Zhang W.L."/>
            <person name="Chen Y.T."/>
            <person name="Huang C.H."/>
        </authorList>
    </citation>
    <scope>NUCLEOTIDE SEQUENCE [LARGE SCALE GENOMIC DNA]</scope>
    <source>
        <strain evidence="8 9">H164</strain>
    </source>
</reference>
<feature type="transmembrane region" description="Helical" evidence="6">
    <location>
        <begin position="49"/>
        <end position="70"/>
    </location>
</feature>
<keyword evidence="9" id="KW-1185">Reference proteome</keyword>
<dbReference type="InterPro" id="IPR036259">
    <property type="entry name" value="MFS_trans_sf"/>
</dbReference>
<evidence type="ECO:0000313" key="8">
    <source>
        <dbReference type="EMBL" id="XAF71360.1"/>
    </source>
</evidence>